<keyword evidence="3" id="KW-1185">Reference proteome</keyword>
<dbReference type="InterPro" id="IPR044925">
    <property type="entry name" value="His-Me_finger_sf"/>
</dbReference>
<accession>A0A0U1UKV8</accession>
<keyword evidence="2" id="KW-0540">Nuclease</keyword>
<dbReference type="SUPFAM" id="SSF54060">
    <property type="entry name" value="His-Me finger endonucleases"/>
    <property type="match status" value="1"/>
</dbReference>
<reference evidence="2 3" key="1">
    <citation type="submission" date="2013-03" db="EMBL/GenBank/DDBJ databases">
        <title>Complete Genome Sequence of Pseudomonas aeruginosa Siphophage LKO4.</title>
        <authorList>
            <person name="Lammens E.A."/>
            <person name="Lavigne R."/>
        </authorList>
    </citation>
    <scope>NUCLEOTIDE SEQUENCE [LARGE SCALE GENOMIC DNA]</scope>
</reference>
<name>A0A0U1UKV8_9CAUD</name>
<sequence>MTDRLAYFNDRYQEDPETGCWVWTGSRVNDLYGCANIDYKQMLAHRLSFELFNGPIPDGDNVCHRCDRPLCVNPKHLFLGSQKDNLEDMTRKGRRAVGQFAGRRHSEETKAKMSAARKRWWASRAN</sequence>
<dbReference type="Gene3D" id="3.90.75.10">
    <property type="entry name" value="Homing Intron 3 (I-ppo) Encoded Endonuclease, Chain A"/>
    <property type="match status" value="1"/>
</dbReference>
<organism evidence="2 3">
    <name type="scientific">Pseudomonas phage LKO4</name>
    <dbReference type="NCBI Taxonomy" id="1308899"/>
    <lineage>
        <taxon>Viruses</taxon>
        <taxon>Duplodnaviria</taxon>
        <taxon>Heunggongvirae</taxon>
        <taxon>Uroviricota</taxon>
        <taxon>Caudoviricetes</taxon>
        <taxon>Mesyanzhinovviridae</taxon>
        <taxon>Rabinowitzvirinae</taxon>
        <taxon>Yuavirus</taxon>
        <taxon>Yuavirus LKO4</taxon>
        <taxon>Pseudomonas virus LKO4</taxon>
    </lineage>
</organism>
<evidence type="ECO:0000259" key="1">
    <source>
        <dbReference type="SMART" id="SM00496"/>
    </source>
</evidence>
<keyword evidence="2" id="KW-0255">Endonuclease</keyword>
<keyword evidence="2" id="KW-0378">Hydrolase</keyword>
<evidence type="ECO:0000313" key="3">
    <source>
        <dbReference type="Proteomes" id="UP000225969"/>
    </source>
</evidence>
<dbReference type="EMBL" id="KC758116">
    <property type="protein sequence ID" value="AGI11250.1"/>
    <property type="molecule type" value="Genomic_DNA"/>
</dbReference>
<dbReference type="GO" id="GO:0003677">
    <property type="term" value="F:DNA binding"/>
    <property type="evidence" value="ECO:0007669"/>
    <property type="project" value="InterPro"/>
</dbReference>
<feature type="domain" description="Nuclease associated modular" evidence="1">
    <location>
        <begin position="101"/>
        <end position="117"/>
    </location>
</feature>
<gene>
    <name evidence="2" type="ORF">LKO4_0011.1</name>
</gene>
<dbReference type="Pfam" id="PF07460">
    <property type="entry name" value="NUMOD3"/>
    <property type="match status" value="1"/>
</dbReference>
<proteinExistence type="predicted"/>
<protein>
    <submittedName>
        <fullName evidence="2">Putative HNH endonuclease</fullName>
    </submittedName>
</protein>
<evidence type="ECO:0000313" key="2">
    <source>
        <dbReference type="EMBL" id="AGI11250.1"/>
    </source>
</evidence>
<dbReference type="InterPro" id="IPR003615">
    <property type="entry name" value="HNH_nuc"/>
</dbReference>
<dbReference type="Pfam" id="PF13392">
    <property type="entry name" value="HNH_3"/>
    <property type="match status" value="1"/>
</dbReference>
<dbReference type="GO" id="GO:0004519">
    <property type="term" value="F:endonuclease activity"/>
    <property type="evidence" value="ECO:0007669"/>
    <property type="project" value="UniProtKB-KW"/>
</dbReference>
<dbReference type="InterPro" id="IPR044930">
    <property type="entry name" value="Homing_endonuclease_His-Me"/>
</dbReference>
<dbReference type="InterPro" id="IPR003611">
    <property type="entry name" value="NUMOD3"/>
</dbReference>
<dbReference type="Proteomes" id="UP000225969">
    <property type="component" value="Segment"/>
</dbReference>
<dbReference type="SMART" id="SM00496">
    <property type="entry name" value="IENR2"/>
    <property type="match status" value="1"/>
</dbReference>